<keyword evidence="2" id="KW-1185">Reference proteome</keyword>
<dbReference type="Proteomes" id="UP001157353">
    <property type="component" value="Unassembled WGS sequence"/>
</dbReference>
<reference evidence="2" key="1">
    <citation type="journal article" date="2019" name="Int. J. Syst. Evol. Microbiol.">
        <title>The Global Catalogue of Microorganisms (GCM) 10K type strain sequencing project: providing services to taxonomists for standard genome sequencing and annotation.</title>
        <authorList>
            <consortium name="The Broad Institute Genomics Platform"/>
            <consortium name="The Broad Institute Genome Sequencing Center for Infectious Disease"/>
            <person name="Wu L."/>
            <person name="Ma J."/>
        </authorList>
    </citation>
    <scope>NUCLEOTIDE SEQUENCE [LARGE SCALE GENOMIC DNA]</scope>
    <source>
        <strain evidence="2">NBRC 103166</strain>
    </source>
</reference>
<proteinExistence type="predicted"/>
<accession>A0ABQ6E4I8</accession>
<comment type="caution">
    <text evidence="1">The sequence shown here is derived from an EMBL/GenBank/DDBJ whole genome shotgun (WGS) entry which is preliminary data.</text>
</comment>
<dbReference type="RefSeq" id="WP_284205465.1">
    <property type="nucleotide sequence ID" value="NZ_BSPQ01000021.1"/>
</dbReference>
<sequence>MKETLKSLSDIIAQSNDLFYEKNSKLDTVIGIMDKTLRKQGMKADAISVDCIPLNKKIVFLVYDEKPQQIDIAFGNKAGDISSTAQIPIDELTIEKCIEFMVEYFK</sequence>
<gene>
    <name evidence="1" type="ORF">GCM10007916_34330</name>
</gene>
<evidence type="ECO:0000313" key="1">
    <source>
        <dbReference type="EMBL" id="GLS92362.1"/>
    </source>
</evidence>
<evidence type="ECO:0000313" key="2">
    <source>
        <dbReference type="Proteomes" id="UP001157353"/>
    </source>
</evidence>
<protein>
    <submittedName>
        <fullName evidence="1">Uncharacterized protein</fullName>
    </submittedName>
</protein>
<dbReference type="EMBL" id="BSPQ01000021">
    <property type="protein sequence ID" value="GLS92362.1"/>
    <property type="molecule type" value="Genomic_DNA"/>
</dbReference>
<organism evidence="1 2">
    <name type="scientific">Psychromonas marina</name>
    <dbReference type="NCBI Taxonomy" id="88364"/>
    <lineage>
        <taxon>Bacteria</taxon>
        <taxon>Pseudomonadati</taxon>
        <taxon>Pseudomonadota</taxon>
        <taxon>Gammaproteobacteria</taxon>
        <taxon>Alteromonadales</taxon>
        <taxon>Psychromonadaceae</taxon>
        <taxon>Psychromonas</taxon>
    </lineage>
</organism>
<name>A0ABQ6E4I8_9GAMM</name>